<reference evidence="3" key="1">
    <citation type="journal article" date="2023" name="Mol. Phylogenet. Evol.">
        <title>Genome-scale phylogeny and comparative genomics of the fungal order Sordariales.</title>
        <authorList>
            <person name="Hensen N."/>
            <person name="Bonometti L."/>
            <person name="Westerberg I."/>
            <person name="Brannstrom I.O."/>
            <person name="Guillou S."/>
            <person name="Cros-Aarteil S."/>
            <person name="Calhoun S."/>
            <person name="Haridas S."/>
            <person name="Kuo A."/>
            <person name="Mondo S."/>
            <person name="Pangilinan J."/>
            <person name="Riley R."/>
            <person name="LaButti K."/>
            <person name="Andreopoulos B."/>
            <person name="Lipzen A."/>
            <person name="Chen C."/>
            <person name="Yan M."/>
            <person name="Daum C."/>
            <person name="Ng V."/>
            <person name="Clum A."/>
            <person name="Steindorff A."/>
            <person name="Ohm R.A."/>
            <person name="Martin F."/>
            <person name="Silar P."/>
            <person name="Natvig D.O."/>
            <person name="Lalanne C."/>
            <person name="Gautier V."/>
            <person name="Ament-Velasquez S.L."/>
            <person name="Kruys A."/>
            <person name="Hutchinson M.I."/>
            <person name="Powell A.J."/>
            <person name="Barry K."/>
            <person name="Miller A.N."/>
            <person name="Grigoriev I.V."/>
            <person name="Debuchy R."/>
            <person name="Gladieux P."/>
            <person name="Hiltunen Thoren M."/>
            <person name="Johannesson H."/>
        </authorList>
    </citation>
    <scope>NUCLEOTIDE SEQUENCE [LARGE SCALE GENOMIC DNA]</scope>
    <source>
        <strain evidence="3">CBS 340.73</strain>
    </source>
</reference>
<evidence type="ECO:0000313" key="3">
    <source>
        <dbReference type="Proteomes" id="UP001303473"/>
    </source>
</evidence>
<feature type="compositionally biased region" description="Basic and acidic residues" evidence="1">
    <location>
        <begin position="116"/>
        <end position="126"/>
    </location>
</feature>
<protein>
    <submittedName>
        <fullName evidence="2">Uncharacterized protein</fullName>
    </submittedName>
</protein>
<proteinExistence type="predicted"/>
<feature type="compositionally biased region" description="Basic residues" evidence="1">
    <location>
        <begin position="144"/>
        <end position="155"/>
    </location>
</feature>
<organism evidence="2 3">
    <name type="scientific">Diplogelasinospora grovesii</name>
    <dbReference type="NCBI Taxonomy" id="303347"/>
    <lineage>
        <taxon>Eukaryota</taxon>
        <taxon>Fungi</taxon>
        <taxon>Dikarya</taxon>
        <taxon>Ascomycota</taxon>
        <taxon>Pezizomycotina</taxon>
        <taxon>Sordariomycetes</taxon>
        <taxon>Sordariomycetidae</taxon>
        <taxon>Sordariales</taxon>
        <taxon>Diplogelasinosporaceae</taxon>
        <taxon>Diplogelasinospora</taxon>
    </lineage>
</organism>
<gene>
    <name evidence="2" type="ORF">QBC46DRAFT_420333</name>
</gene>
<dbReference type="Proteomes" id="UP001303473">
    <property type="component" value="Unassembled WGS sequence"/>
</dbReference>
<accession>A0AAN6MZP2</accession>
<name>A0AAN6MZP2_9PEZI</name>
<feature type="compositionally biased region" description="Low complexity" evidence="1">
    <location>
        <begin position="40"/>
        <end position="76"/>
    </location>
</feature>
<sequence length="199" mass="21816">MNVRTDPFGRKWSTAEIEAAVTLAHLLPAHPRHFSTSAQTTDTTTTPAPTITPTHTNTPTKNGSSNTSISRSSSKSLAQKETHSNSHKAMPSPPRSDPTKSSGNISISKPPSQFLTHEKSPLDSRKAVPPPPRPWSFFQTQFGPRRRLPQPHKPKDKKDSKPKSSFRLVGLNKDGIPQHVEADGVDKPDKVGSKRVRVI</sequence>
<feature type="region of interest" description="Disordered" evidence="1">
    <location>
        <begin position="32"/>
        <end position="199"/>
    </location>
</feature>
<dbReference type="EMBL" id="MU853894">
    <property type="protein sequence ID" value="KAK3936105.1"/>
    <property type="molecule type" value="Genomic_DNA"/>
</dbReference>
<feature type="compositionally biased region" description="Basic and acidic residues" evidence="1">
    <location>
        <begin position="180"/>
        <end position="192"/>
    </location>
</feature>
<comment type="caution">
    <text evidence="2">The sequence shown here is derived from an EMBL/GenBank/DDBJ whole genome shotgun (WGS) entry which is preliminary data.</text>
</comment>
<evidence type="ECO:0000256" key="1">
    <source>
        <dbReference type="SAM" id="MobiDB-lite"/>
    </source>
</evidence>
<keyword evidence="3" id="KW-1185">Reference proteome</keyword>
<dbReference type="AlphaFoldDB" id="A0AAN6MZP2"/>
<feature type="compositionally biased region" description="Polar residues" evidence="1">
    <location>
        <begin position="99"/>
        <end position="115"/>
    </location>
</feature>
<evidence type="ECO:0000313" key="2">
    <source>
        <dbReference type="EMBL" id="KAK3936105.1"/>
    </source>
</evidence>